<gene>
    <name evidence="1" type="ORF">HUJ06_030231</name>
</gene>
<reference evidence="1 2" key="1">
    <citation type="journal article" date="2020" name="Mol. Biol. Evol.">
        <title>Distinct Expression and Methylation Patterns for Genes with Different Fates following a Single Whole-Genome Duplication in Flowering Plants.</title>
        <authorList>
            <person name="Shi T."/>
            <person name="Rahmani R.S."/>
            <person name="Gugger P.F."/>
            <person name="Wang M."/>
            <person name="Li H."/>
            <person name="Zhang Y."/>
            <person name="Li Z."/>
            <person name="Wang Q."/>
            <person name="Van de Peer Y."/>
            <person name="Marchal K."/>
            <person name="Chen J."/>
        </authorList>
    </citation>
    <scope>NUCLEOTIDE SEQUENCE [LARGE SCALE GENOMIC DNA]</scope>
    <source>
        <tissue evidence="1">Leaf</tissue>
    </source>
</reference>
<keyword evidence="2" id="KW-1185">Reference proteome</keyword>
<accession>A0A822Y9I7</accession>
<protein>
    <submittedName>
        <fullName evidence="1">Uncharacterized protein</fullName>
    </submittedName>
</protein>
<organism evidence="1 2">
    <name type="scientific">Nelumbo nucifera</name>
    <name type="common">Sacred lotus</name>
    <dbReference type="NCBI Taxonomy" id="4432"/>
    <lineage>
        <taxon>Eukaryota</taxon>
        <taxon>Viridiplantae</taxon>
        <taxon>Streptophyta</taxon>
        <taxon>Embryophyta</taxon>
        <taxon>Tracheophyta</taxon>
        <taxon>Spermatophyta</taxon>
        <taxon>Magnoliopsida</taxon>
        <taxon>Proteales</taxon>
        <taxon>Nelumbonaceae</taxon>
        <taxon>Nelumbo</taxon>
    </lineage>
</organism>
<evidence type="ECO:0000313" key="2">
    <source>
        <dbReference type="Proteomes" id="UP000607653"/>
    </source>
</evidence>
<evidence type="ECO:0000313" key="1">
    <source>
        <dbReference type="EMBL" id="DAD28763.1"/>
    </source>
</evidence>
<dbReference type="AlphaFoldDB" id="A0A822Y9I7"/>
<dbReference type="Proteomes" id="UP000607653">
    <property type="component" value="Unassembled WGS sequence"/>
</dbReference>
<name>A0A822Y9I7_NELNU</name>
<proteinExistence type="predicted"/>
<comment type="caution">
    <text evidence="1">The sequence shown here is derived from an EMBL/GenBank/DDBJ whole genome shotgun (WGS) entry which is preliminary data.</text>
</comment>
<sequence>MHVRGAHLQPRLEAWLELARKFLGMGPMLKAQLGSGLACNILYIF</sequence>
<dbReference type="EMBL" id="DUZY01000002">
    <property type="protein sequence ID" value="DAD28763.1"/>
    <property type="molecule type" value="Genomic_DNA"/>
</dbReference>